<evidence type="ECO:0000256" key="11">
    <source>
        <dbReference type="ARBA" id="ARBA00034617"/>
    </source>
</evidence>
<name>A0AAQ3LA61_9BACT</name>
<keyword evidence="5 15" id="KW-0347">Helicase</keyword>
<sequence>MSHHEPLPDQAERDRFQNELERNFSVIAPAGVGKTTAIVERIGHIAETDDFREHPILPKLVLVTYTKKAAAEMRDRARQKIVGTGPNTAERLAGFNSAFFGTIHSFCLELLRRWGFHLGLSPELELVEDDKTLWLEFLRDEGDILTDLPPEVQKTLSKHVNLRALSDLARHAEAGLKHTVAELGPVPKVDISALLSYEAKRKNALKSITETQARLRSWVEVIKADEGWAGIPIIDKGGKEFVALGREVFSELRDWLGEAAAMAVEALANRYRQFRIERGQVRFDDMISLAQELLTIPAACNAIRAQGYRLILDEAQDTDPVQFDVLLSVAQSTVDTKQWKESFPEAGRFCMVGDPQQSIYADRADIHTYLRVDETLRQSKGGEAAEFTVTMRCDKAVVDWVNTATPAALNGSDRQVSFVPLHERPWAGDGDVSVIRLTPEMPPNPRKSTETIRDEAKTIAEWLSHASPSDFGATDWSKVALLCPRKSQLAALAEALEHFDIPVQNHSRNDTRGDDPAIAWVTALIVIFAEPDNVFEIAGVLREIFALSDESIAQYVRKHYHAGEQHPLNLGSKISDSGPVSKALKQLDETRKAALDLPLRSALHRTIEKLQLSERIQSLPNGNIEGLESLVAEATTQEEAGSSLSEWAIVLKMRFTSNAGEANPEPGKIQLLTCQKAKGLQWGTVILPFFFSKISPPRKSYPASYTLPNGRTQIAIDKEHLITDAEDSVKQRTIHSLERLLYVAMTRSQQRLIIIDDEAYFPKGSDSFAEHLRITDSGPNRKAWESLTTFIPEEQAIISEKAAEENKPIDLPPKEAPLNLSSIEFIKRTLPSSLANHDAGHYHDRNERDRLAEPDYPEVSRGGPGGADYGNWWHDAMEVLPWEQPMAEWKAFLNERLSICPFPERGQSEIDCFIESEIAQKLSQAEVVRTEIPIVWRANESTVYDGSIDLAAMTSKGKWLLVDWKTDRVGNDPAAELLASYGPQLAAYRDAVTGIFATPEAMLYSTRTGICAVLSE</sequence>
<feature type="domain" description="UvrD-like helicase ATP-binding" evidence="17">
    <location>
        <begin position="7"/>
        <end position="394"/>
    </location>
</feature>
<dbReference type="KEGG" id="puo:RZN69_02365"/>
<dbReference type="PROSITE" id="PS51198">
    <property type="entry name" value="UVRD_HELICASE_ATP_BIND"/>
    <property type="match status" value="1"/>
</dbReference>
<dbReference type="InterPro" id="IPR011604">
    <property type="entry name" value="PDDEXK-like_dom_sf"/>
</dbReference>
<evidence type="ECO:0000256" key="9">
    <source>
        <dbReference type="ARBA" id="ARBA00023204"/>
    </source>
</evidence>
<evidence type="ECO:0000256" key="7">
    <source>
        <dbReference type="ARBA" id="ARBA00022840"/>
    </source>
</evidence>
<keyword evidence="20" id="KW-1185">Reference proteome</keyword>
<keyword evidence="8" id="KW-0238">DNA-binding</keyword>
<dbReference type="PANTHER" id="PTHR11070:SF2">
    <property type="entry name" value="ATP-DEPENDENT DNA HELICASE SRS2"/>
    <property type="match status" value="1"/>
</dbReference>
<dbReference type="EC" id="5.6.2.4" evidence="12"/>
<dbReference type="PROSITE" id="PS51217">
    <property type="entry name" value="UVRD_HELICASE_CTER"/>
    <property type="match status" value="1"/>
</dbReference>
<dbReference type="Gene3D" id="1.10.3170.10">
    <property type="entry name" value="Recbcd, chain B, domain 2"/>
    <property type="match status" value="1"/>
</dbReference>
<evidence type="ECO:0000256" key="10">
    <source>
        <dbReference type="ARBA" id="ARBA00023235"/>
    </source>
</evidence>
<dbReference type="Pfam" id="PF13361">
    <property type="entry name" value="UvrD_C"/>
    <property type="match status" value="1"/>
</dbReference>
<proteinExistence type="predicted"/>
<evidence type="ECO:0000256" key="3">
    <source>
        <dbReference type="ARBA" id="ARBA00022763"/>
    </source>
</evidence>
<evidence type="ECO:0000256" key="4">
    <source>
        <dbReference type="ARBA" id="ARBA00022801"/>
    </source>
</evidence>
<evidence type="ECO:0000259" key="17">
    <source>
        <dbReference type="PROSITE" id="PS51198"/>
    </source>
</evidence>
<comment type="catalytic activity">
    <reaction evidence="11">
        <text>Couples ATP hydrolysis with the unwinding of duplex DNA by translocating in the 3'-5' direction.</text>
        <dbReference type="EC" id="5.6.2.4"/>
    </reaction>
</comment>
<evidence type="ECO:0000256" key="14">
    <source>
        <dbReference type="ARBA" id="ARBA00048988"/>
    </source>
</evidence>
<evidence type="ECO:0000259" key="18">
    <source>
        <dbReference type="PROSITE" id="PS51217"/>
    </source>
</evidence>
<evidence type="ECO:0000313" key="19">
    <source>
        <dbReference type="EMBL" id="WOO41916.1"/>
    </source>
</evidence>
<keyword evidence="1" id="KW-0540">Nuclease</keyword>
<evidence type="ECO:0000256" key="13">
    <source>
        <dbReference type="ARBA" id="ARBA00034923"/>
    </source>
</evidence>
<reference evidence="19 20" key="1">
    <citation type="submission" date="2023-10" db="EMBL/GenBank/DDBJ databases">
        <title>Rubellicoccus peritrichatus gen. nov., sp. nov., isolated from an algae of coral reef tank.</title>
        <authorList>
            <person name="Luo J."/>
        </authorList>
    </citation>
    <scope>NUCLEOTIDE SEQUENCE [LARGE SCALE GENOMIC DNA]</scope>
    <source>
        <strain evidence="19 20">CR14</strain>
    </source>
</reference>
<dbReference type="PANTHER" id="PTHR11070">
    <property type="entry name" value="UVRD / RECB / PCRA DNA HELICASE FAMILY MEMBER"/>
    <property type="match status" value="1"/>
</dbReference>
<dbReference type="Proteomes" id="UP001304300">
    <property type="component" value="Chromosome"/>
</dbReference>
<dbReference type="SUPFAM" id="SSF52540">
    <property type="entry name" value="P-loop containing nucleoside triphosphate hydrolases"/>
    <property type="match status" value="1"/>
</dbReference>
<keyword evidence="2 15" id="KW-0547">Nucleotide-binding</keyword>
<evidence type="ECO:0000256" key="16">
    <source>
        <dbReference type="SAM" id="MobiDB-lite"/>
    </source>
</evidence>
<dbReference type="AlphaFoldDB" id="A0AAQ3LA61"/>
<organism evidence="19 20">
    <name type="scientific">Rubellicoccus peritrichatus</name>
    <dbReference type="NCBI Taxonomy" id="3080537"/>
    <lineage>
        <taxon>Bacteria</taxon>
        <taxon>Pseudomonadati</taxon>
        <taxon>Verrucomicrobiota</taxon>
        <taxon>Opitutia</taxon>
        <taxon>Puniceicoccales</taxon>
        <taxon>Cerasicoccaceae</taxon>
        <taxon>Rubellicoccus</taxon>
    </lineage>
</organism>
<dbReference type="Gene3D" id="3.90.320.10">
    <property type="match status" value="1"/>
</dbReference>
<dbReference type="GO" id="GO:0043138">
    <property type="term" value="F:3'-5' DNA helicase activity"/>
    <property type="evidence" value="ECO:0007669"/>
    <property type="project" value="UniProtKB-EC"/>
</dbReference>
<evidence type="ECO:0000256" key="2">
    <source>
        <dbReference type="ARBA" id="ARBA00022741"/>
    </source>
</evidence>
<dbReference type="InterPro" id="IPR027417">
    <property type="entry name" value="P-loop_NTPase"/>
</dbReference>
<dbReference type="GO" id="GO:0003677">
    <property type="term" value="F:DNA binding"/>
    <property type="evidence" value="ECO:0007669"/>
    <property type="project" value="UniProtKB-KW"/>
</dbReference>
<keyword evidence="9" id="KW-0234">DNA repair</keyword>
<keyword evidence="6" id="KW-0269">Exonuclease</keyword>
<keyword evidence="7 15" id="KW-0067">ATP-binding</keyword>
<dbReference type="Gene3D" id="3.40.50.300">
    <property type="entry name" value="P-loop containing nucleotide triphosphate hydrolases"/>
    <property type="match status" value="3"/>
</dbReference>
<evidence type="ECO:0000256" key="12">
    <source>
        <dbReference type="ARBA" id="ARBA00034808"/>
    </source>
</evidence>
<evidence type="ECO:0000256" key="15">
    <source>
        <dbReference type="PROSITE-ProRule" id="PRU00560"/>
    </source>
</evidence>
<dbReference type="GO" id="GO:0005524">
    <property type="term" value="F:ATP binding"/>
    <property type="evidence" value="ECO:0007669"/>
    <property type="project" value="UniProtKB-UniRule"/>
</dbReference>
<feature type="region of interest" description="Disordered" evidence="16">
    <location>
        <begin position="836"/>
        <end position="863"/>
    </location>
</feature>
<dbReference type="InterPro" id="IPR011335">
    <property type="entry name" value="Restrct_endonuc-II-like"/>
</dbReference>
<feature type="binding site" evidence="15">
    <location>
        <begin position="28"/>
        <end position="35"/>
    </location>
    <ligand>
        <name>ATP</name>
        <dbReference type="ChEBI" id="CHEBI:30616"/>
    </ligand>
</feature>
<accession>A0AAQ3LA61</accession>
<feature type="domain" description="UvrD-like helicase C-terminal" evidence="18">
    <location>
        <begin position="402"/>
        <end position="679"/>
    </location>
</feature>
<dbReference type="GO" id="GO:0004527">
    <property type="term" value="F:exonuclease activity"/>
    <property type="evidence" value="ECO:0007669"/>
    <property type="project" value="UniProtKB-KW"/>
</dbReference>
<dbReference type="RefSeq" id="WP_317834400.1">
    <property type="nucleotide sequence ID" value="NZ_CP136920.1"/>
</dbReference>
<gene>
    <name evidence="19" type="ORF">RZN69_02365</name>
</gene>
<protein>
    <recommendedName>
        <fullName evidence="12">DNA 3'-5' helicase</fullName>
        <ecNumber evidence="12">5.6.2.4</ecNumber>
    </recommendedName>
    <alternativeName>
        <fullName evidence="13">DNA 3'-5' helicase II</fullName>
    </alternativeName>
</protein>
<evidence type="ECO:0000313" key="20">
    <source>
        <dbReference type="Proteomes" id="UP001304300"/>
    </source>
</evidence>
<keyword evidence="4 15" id="KW-0378">Hydrolase</keyword>
<dbReference type="GO" id="GO:0000725">
    <property type="term" value="P:recombinational repair"/>
    <property type="evidence" value="ECO:0007669"/>
    <property type="project" value="TreeGrafter"/>
</dbReference>
<dbReference type="Pfam" id="PF00580">
    <property type="entry name" value="UvrD-helicase"/>
    <property type="match status" value="1"/>
</dbReference>
<dbReference type="Gene3D" id="1.10.486.10">
    <property type="entry name" value="PCRA, domain 4"/>
    <property type="match status" value="1"/>
</dbReference>
<dbReference type="EMBL" id="CP136920">
    <property type="protein sequence ID" value="WOO41916.1"/>
    <property type="molecule type" value="Genomic_DNA"/>
</dbReference>
<feature type="compositionally biased region" description="Basic and acidic residues" evidence="16">
    <location>
        <begin position="838"/>
        <end position="853"/>
    </location>
</feature>
<keyword evidence="10" id="KW-0413">Isomerase</keyword>
<keyword evidence="3" id="KW-0227">DNA damage</keyword>
<evidence type="ECO:0000256" key="1">
    <source>
        <dbReference type="ARBA" id="ARBA00022722"/>
    </source>
</evidence>
<comment type="catalytic activity">
    <reaction evidence="14">
        <text>ATP + H2O = ADP + phosphate + H(+)</text>
        <dbReference type="Rhea" id="RHEA:13065"/>
        <dbReference type="ChEBI" id="CHEBI:15377"/>
        <dbReference type="ChEBI" id="CHEBI:15378"/>
        <dbReference type="ChEBI" id="CHEBI:30616"/>
        <dbReference type="ChEBI" id="CHEBI:43474"/>
        <dbReference type="ChEBI" id="CHEBI:456216"/>
        <dbReference type="EC" id="5.6.2.4"/>
    </reaction>
</comment>
<dbReference type="SUPFAM" id="SSF52980">
    <property type="entry name" value="Restriction endonuclease-like"/>
    <property type="match status" value="1"/>
</dbReference>
<evidence type="ECO:0000256" key="6">
    <source>
        <dbReference type="ARBA" id="ARBA00022839"/>
    </source>
</evidence>
<evidence type="ECO:0000256" key="5">
    <source>
        <dbReference type="ARBA" id="ARBA00022806"/>
    </source>
</evidence>
<dbReference type="InterPro" id="IPR014017">
    <property type="entry name" value="DNA_helicase_UvrD-like_C"/>
</dbReference>
<dbReference type="InterPro" id="IPR014016">
    <property type="entry name" value="UvrD-like_ATP-bd"/>
</dbReference>
<evidence type="ECO:0000256" key="8">
    <source>
        <dbReference type="ARBA" id="ARBA00023125"/>
    </source>
</evidence>
<dbReference type="InterPro" id="IPR000212">
    <property type="entry name" value="DNA_helicase_UvrD/REP"/>
</dbReference>